<dbReference type="Pfam" id="PF01594">
    <property type="entry name" value="AI-2E_transport"/>
    <property type="match status" value="1"/>
</dbReference>
<keyword evidence="3" id="KW-0813">Transport</keyword>
<feature type="region of interest" description="Disordered" evidence="8">
    <location>
        <begin position="1"/>
        <end position="59"/>
    </location>
</feature>
<evidence type="ECO:0000313" key="11">
    <source>
        <dbReference type="Proteomes" id="UP001180715"/>
    </source>
</evidence>
<protein>
    <submittedName>
        <fullName evidence="10">PurR-regulated permease PerM</fullName>
    </submittedName>
</protein>
<comment type="caution">
    <text evidence="10">The sequence shown here is derived from an EMBL/GenBank/DDBJ whole genome shotgun (WGS) entry which is preliminary data.</text>
</comment>
<feature type="compositionally biased region" description="Low complexity" evidence="8">
    <location>
        <begin position="1"/>
        <end position="14"/>
    </location>
</feature>
<feature type="compositionally biased region" description="Polar residues" evidence="8">
    <location>
        <begin position="39"/>
        <end position="50"/>
    </location>
</feature>
<proteinExistence type="inferred from homology"/>
<comment type="subcellular location">
    <subcellularLocation>
        <location evidence="1">Cell membrane</location>
        <topology evidence="1">Multi-pass membrane protein</topology>
    </subcellularLocation>
</comment>
<feature type="transmembrane region" description="Helical" evidence="9">
    <location>
        <begin position="71"/>
        <end position="89"/>
    </location>
</feature>
<dbReference type="InterPro" id="IPR002549">
    <property type="entry name" value="AI-2E-like"/>
</dbReference>
<reference evidence="10" key="1">
    <citation type="submission" date="2023-07" db="EMBL/GenBank/DDBJ databases">
        <title>Sequencing the genomes of 1000 actinobacteria strains.</title>
        <authorList>
            <person name="Klenk H.-P."/>
        </authorList>
    </citation>
    <scope>NUCLEOTIDE SEQUENCE</scope>
    <source>
        <strain evidence="10">DSM 13068</strain>
    </source>
</reference>
<keyword evidence="5 9" id="KW-0812">Transmembrane</keyword>
<name>A0ABU1Z3J2_9MICC</name>
<organism evidence="10 11">
    <name type="scientific">Pseudoglutamicibacter albus</name>
    <dbReference type="NCBI Taxonomy" id="98671"/>
    <lineage>
        <taxon>Bacteria</taxon>
        <taxon>Bacillati</taxon>
        <taxon>Actinomycetota</taxon>
        <taxon>Actinomycetes</taxon>
        <taxon>Micrococcales</taxon>
        <taxon>Micrococcaceae</taxon>
        <taxon>Pseudoglutamicibacter</taxon>
    </lineage>
</organism>
<keyword evidence="4" id="KW-1003">Cell membrane</keyword>
<keyword evidence="7 9" id="KW-0472">Membrane</keyword>
<feature type="transmembrane region" description="Helical" evidence="9">
    <location>
        <begin position="288"/>
        <end position="309"/>
    </location>
</feature>
<evidence type="ECO:0000256" key="5">
    <source>
        <dbReference type="ARBA" id="ARBA00022692"/>
    </source>
</evidence>
<evidence type="ECO:0000256" key="9">
    <source>
        <dbReference type="SAM" id="Phobius"/>
    </source>
</evidence>
<accession>A0ABU1Z3J2</accession>
<evidence type="ECO:0000256" key="8">
    <source>
        <dbReference type="SAM" id="MobiDB-lite"/>
    </source>
</evidence>
<evidence type="ECO:0000256" key="7">
    <source>
        <dbReference type="ARBA" id="ARBA00023136"/>
    </source>
</evidence>
<feature type="transmembrane region" description="Helical" evidence="9">
    <location>
        <begin position="262"/>
        <end position="282"/>
    </location>
</feature>
<dbReference type="Proteomes" id="UP001180715">
    <property type="component" value="Unassembled WGS sequence"/>
</dbReference>
<keyword evidence="6 9" id="KW-1133">Transmembrane helix</keyword>
<gene>
    <name evidence="10" type="ORF">J2S67_001589</name>
</gene>
<dbReference type="PANTHER" id="PTHR21716:SF53">
    <property type="entry name" value="PERMEASE PERM-RELATED"/>
    <property type="match status" value="1"/>
</dbReference>
<evidence type="ECO:0000256" key="6">
    <source>
        <dbReference type="ARBA" id="ARBA00022989"/>
    </source>
</evidence>
<evidence type="ECO:0000256" key="4">
    <source>
        <dbReference type="ARBA" id="ARBA00022475"/>
    </source>
</evidence>
<dbReference type="RefSeq" id="WP_310247960.1">
    <property type="nucleotide sequence ID" value="NZ_JAVDXX010000001.1"/>
</dbReference>
<evidence type="ECO:0000256" key="2">
    <source>
        <dbReference type="ARBA" id="ARBA00009773"/>
    </source>
</evidence>
<feature type="transmembrane region" description="Helical" evidence="9">
    <location>
        <begin position="201"/>
        <end position="226"/>
    </location>
</feature>
<evidence type="ECO:0000256" key="3">
    <source>
        <dbReference type="ARBA" id="ARBA00022448"/>
    </source>
</evidence>
<feature type="transmembrane region" description="Helical" evidence="9">
    <location>
        <begin position="316"/>
        <end position="337"/>
    </location>
</feature>
<feature type="transmembrane region" description="Helical" evidence="9">
    <location>
        <begin position="357"/>
        <end position="390"/>
    </location>
</feature>
<evidence type="ECO:0000256" key="1">
    <source>
        <dbReference type="ARBA" id="ARBA00004651"/>
    </source>
</evidence>
<comment type="similarity">
    <text evidence="2">Belongs to the autoinducer-2 exporter (AI-2E) (TC 2.A.86) family.</text>
</comment>
<feature type="transmembrane region" description="Helical" evidence="9">
    <location>
        <begin position="124"/>
        <end position="148"/>
    </location>
</feature>
<dbReference type="PANTHER" id="PTHR21716">
    <property type="entry name" value="TRANSMEMBRANE PROTEIN"/>
    <property type="match status" value="1"/>
</dbReference>
<dbReference type="EMBL" id="JAVDXX010000001">
    <property type="protein sequence ID" value="MDR7294321.1"/>
    <property type="molecule type" value="Genomic_DNA"/>
</dbReference>
<keyword evidence="11" id="KW-1185">Reference proteome</keyword>
<evidence type="ECO:0000313" key="10">
    <source>
        <dbReference type="EMBL" id="MDR7294321.1"/>
    </source>
</evidence>
<sequence length="428" mass="45352">MDQQESTGQQEGSGQLAGTPQRETRTHIPAAAQKPAPVSGSTEANTSNHMPSVRDLPNPWKDRWGRAGARSAQVLLIIALASVLVYGLIQVSVLVIPVLLATILACAAWPAIEWLRQRMSDTWAAVVVVVAAVLVLGGIIGGITATVVSQWSGLVDNAVQGFNQTREMANKMGIEISSSQVDEGIEQVKKFLTSSTFSTGAAAGLSSASMFFAGMGTFIVTIAIFLRDGDKIWSFLHSWVPESAQPTWHTAAVRARDTFGGYVRGTAVIAAVDAAGIALVMLVFGVQLWFPLAVIVFIGGFIPIMGALVSSILAALVALVTNGWLPALAIIIGSIVVNQLEGNLLQPLVMGSALRVHALVVLFALTAGTVLAGIIGALLAVPLTAAAWAAVKVFTGRETKVDDLEYRKRKKRIRKIAKKRAKRVKHLA</sequence>
<feature type="transmembrane region" description="Helical" evidence="9">
    <location>
        <begin position="95"/>
        <end position="112"/>
    </location>
</feature>